<protein>
    <recommendedName>
        <fullName evidence="2">C2 domain-containing protein</fullName>
    </recommendedName>
</protein>
<feature type="compositionally biased region" description="Polar residues" evidence="1">
    <location>
        <begin position="221"/>
        <end position="247"/>
    </location>
</feature>
<feature type="compositionally biased region" description="Basic and acidic residues" evidence="1">
    <location>
        <begin position="824"/>
        <end position="843"/>
    </location>
</feature>
<feature type="compositionally biased region" description="Polar residues" evidence="1">
    <location>
        <begin position="850"/>
        <end position="870"/>
    </location>
</feature>
<feature type="compositionally biased region" description="Polar residues" evidence="1">
    <location>
        <begin position="191"/>
        <end position="208"/>
    </location>
</feature>
<dbReference type="Proteomes" id="UP000053259">
    <property type="component" value="Unassembled WGS sequence"/>
</dbReference>
<feature type="region of interest" description="Disordered" evidence="1">
    <location>
        <begin position="169"/>
        <end position="958"/>
    </location>
</feature>
<dbReference type="InterPro" id="IPR052981">
    <property type="entry name" value="Ingression_C2_domain"/>
</dbReference>
<dbReference type="AlphaFoldDB" id="A0A0D1YPU4"/>
<dbReference type="HOGENOM" id="CLU_008050_0_0_1"/>
<keyword evidence="4" id="KW-1185">Reference proteome</keyword>
<feature type="compositionally biased region" description="Polar residues" evidence="1">
    <location>
        <begin position="917"/>
        <end position="944"/>
    </location>
</feature>
<evidence type="ECO:0000256" key="1">
    <source>
        <dbReference type="SAM" id="MobiDB-lite"/>
    </source>
</evidence>
<dbReference type="InterPro" id="IPR035892">
    <property type="entry name" value="C2_domain_sf"/>
</dbReference>
<dbReference type="InParanoid" id="A0A0D1YPU4"/>
<dbReference type="PANTHER" id="PTHR47052">
    <property type="entry name" value="CONSERVED SERINE PROLINE-RICH PROTEIN (AFU_ORTHOLOGUE AFUA_2G01790)"/>
    <property type="match status" value="1"/>
</dbReference>
<accession>A0A0D1YPU4</accession>
<dbReference type="InterPro" id="IPR000008">
    <property type="entry name" value="C2_dom"/>
</dbReference>
<evidence type="ECO:0000313" key="4">
    <source>
        <dbReference type="Proteomes" id="UP000053259"/>
    </source>
</evidence>
<dbReference type="SUPFAM" id="SSF49562">
    <property type="entry name" value="C2 domain (Calcium/lipid-binding domain, CaLB)"/>
    <property type="match status" value="1"/>
</dbReference>
<dbReference type="Pfam" id="PF00168">
    <property type="entry name" value="C2"/>
    <property type="match status" value="1"/>
</dbReference>
<feature type="compositionally biased region" description="Polar residues" evidence="1">
    <location>
        <begin position="326"/>
        <end position="338"/>
    </location>
</feature>
<dbReference type="InterPro" id="IPR037791">
    <property type="entry name" value="C2_fungal_Inn1"/>
</dbReference>
<sequence length="1014" mass="112228">MPPKLTKGSSMHAAGIYADMSVDGPEIGTLVVIVDRAKNLPNRKSMGKQDPYCNCRLAKEAKKTKTDKRGGQVPRWDEEMRFTVRDSPDYYQLKVSIFNDDKKTELIGEAWVDLHDVIKPGGGQSDPWQHLQCKGKYAGEVKLEMTYYDSRPKPEKPAEEMVIDNVRDATGSINGSRHNTPVKRRPLPTDPISQSGSPAEPNRPSSSACGPRELGTPSRALPQTQGRSAGNTPSSNRRTAHSNSQPQPVERKPVSQHQYFPETLDDPFVQEPHYAPSHHEVYSSYGGYDPKPATHAPQQDYPYQDNPVTGLPELPPMTNHRRRGSSRPQQDPYQSEYSHPTPPMQPELQHAHSAPQVVGNAPYPEDMRDPRSTFQHTQSDNYMNQGQTARPKYDDPYQQLHDPYPQQSHERDAGSSYQYQNQSVAASTAPIHEGYNQIPPTSVYRRHSNQYDHPSSNDYQMDAPPPPPPAHRDSAPNSARRESYSTFAPPPLNVTPIRRSPSPLPYQEPEQYSNSRPYESSEYSGRRNTAPSETSPHDPHMMYRPRALSGEAMRGVNISASREEQYALPPSHPEYNSPTTGTPSGPPKSQSTQTMRRESYQSPYHPAQRSPLAVESPRSFRDDRSSLPSQANTPSKGSDLFQQPLPARVQPTTTRPYSSHHYSSSEPYVPQNSYQTPPRQHPLSQQVPASTSPSSYHHPTPPQDQVPILKPIPLCGHATPSSDPRQSRNVNRTTPTTRKSVSPRAPLSVERPSSTYFDPESFNRFNPAASSSTSSLLNHPATSSHGSTPAKDTPYTRDGKIVDFHGNHIDPSDRLPEASWAPEPEPKGNPKEKPYRERERLSGARDLNVTLVNKTSPHVNKVNGNESPTPVATGGGNGVIRARLKKKERPSSAVVMNNASHDRPFRDIPNPPGASPNEYSPSSHWNDLVNTSKASPSHYANGSPGNYGEDRYYNSGATGRAPPIPAKIPLPSESYGGYSNDDMDALSREISGIDIGPGSGRARLARGRLLGYGN</sequence>
<dbReference type="SMART" id="SM00239">
    <property type="entry name" value="C2"/>
    <property type="match status" value="1"/>
</dbReference>
<dbReference type="PROSITE" id="PS50004">
    <property type="entry name" value="C2"/>
    <property type="match status" value="1"/>
</dbReference>
<dbReference type="CDD" id="cd08681">
    <property type="entry name" value="C2_fungal_Inn1p-like"/>
    <property type="match status" value="1"/>
</dbReference>
<feature type="compositionally biased region" description="Polar residues" evidence="1">
    <location>
        <begin position="719"/>
        <end position="740"/>
    </location>
</feature>
<dbReference type="STRING" id="253628.A0A0D1YPU4"/>
<feature type="domain" description="C2" evidence="2">
    <location>
        <begin position="10"/>
        <end position="129"/>
    </location>
</feature>
<dbReference type="PANTHER" id="PTHR47052:SF3">
    <property type="entry name" value="INGRESSION PROTEIN 1"/>
    <property type="match status" value="1"/>
</dbReference>
<feature type="compositionally biased region" description="Low complexity" evidence="1">
    <location>
        <begin position="577"/>
        <end position="594"/>
    </location>
</feature>
<feature type="compositionally biased region" description="Polar residues" evidence="1">
    <location>
        <begin position="415"/>
        <end position="426"/>
    </location>
</feature>
<name>A0A0D1YPU4_9PEZI</name>
<evidence type="ECO:0000313" key="3">
    <source>
        <dbReference type="EMBL" id="KIW02637.1"/>
    </source>
</evidence>
<feature type="compositionally biased region" description="Polar residues" evidence="1">
    <location>
        <begin position="372"/>
        <end position="388"/>
    </location>
</feature>
<organism evidence="3 4">
    <name type="scientific">Verruconis gallopava</name>
    <dbReference type="NCBI Taxonomy" id="253628"/>
    <lineage>
        <taxon>Eukaryota</taxon>
        <taxon>Fungi</taxon>
        <taxon>Dikarya</taxon>
        <taxon>Ascomycota</taxon>
        <taxon>Pezizomycotina</taxon>
        <taxon>Dothideomycetes</taxon>
        <taxon>Pleosporomycetidae</taxon>
        <taxon>Venturiales</taxon>
        <taxon>Sympoventuriaceae</taxon>
        <taxon>Verruconis</taxon>
    </lineage>
</organism>
<feature type="compositionally biased region" description="Basic and acidic residues" evidence="1">
    <location>
        <begin position="470"/>
        <end position="483"/>
    </location>
</feature>
<feature type="compositionally biased region" description="Polar residues" evidence="1">
    <location>
        <begin position="670"/>
        <end position="689"/>
    </location>
</feature>
<feature type="compositionally biased region" description="Polar residues" evidence="1">
    <location>
        <begin position="768"/>
        <end position="787"/>
    </location>
</feature>
<evidence type="ECO:0000259" key="2">
    <source>
        <dbReference type="PROSITE" id="PS50004"/>
    </source>
</evidence>
<feature type="compositionally biased region" description="Polar residues" evidence="1">
    <location>
        <begin position="626"/>
        <end position="636"/>
    </location>
</feature>
<dbReference type="EMBL" id="KN847548">
    <property type="protein sequence ID" value="KIW02637.1"/>
    <property type="molecule type" value="Genomic_DNA"/>
</dbReference>
<gene>
    <name evidence="3" type="ORF">PV09_06077</name>
</gene>
<dbReference type="RefSeq" id="XP_016212506.1">
    <property type="nucleotide sequence ID" value="XM_016359670.1"/>
</dbReference>
<feature type="compositionally biased region" description="Polar residues" evidence="1">
    <location>
        <begin position="510"/>
        <end position="534"/>
    </location>
</feature>
<dbReference type="Gene3D" id="2.60.40.150">
    <property type="entry name" value="C2 domain"/>
    <property type="match status" value="1"/>
</dbReference>
<dbReference type="GeneID" id="27314050"/>
<proteinExistence type="predicted"/>
<dbReference type="VEuPathDB" id="FungiDB:PV09_06077"/>
<reference evidence="3 4" key="1">
    <citation type="submission" date="2015-01" db="EMBL/GenBank/DDBJ databases">
        <title>The Genome Sequence of Ochroconis gallopava CBS43764.</title>
        <authorList>
            <consortium name="The Broad Institute Genomics Platform"/>
            <person name="Cuomo C."/>
            <person name="de Hoog S."/>
            <person name="Gorbushina A."/>
            <person name="Stielow B."/>
            <person name="Teixiera M."/>
            <person name="Abouelleil A."/>
            <person name="Chapman S.B."/>
            <person name="Priest M."/>
            <person name="Young S.K."/>
            <person name="Wortman J."/>
            <person name="Nusbaum C."/>
            <person name="Birren B."/>
        </authorList>
    </citation>
    <scope>NUCLEOTIDE SEQUENCE [LARGE SCALE GENOMIC DNA]</scope>
    <source>
        <strain evidence="3 4">CBS 43764</strain>
    </source>
</reference>
<dbReference type="OrthoDB" id="270970at2759"/>
<feature type="compositionally biased region" description="Basic and acidic residues" evidence="1">
    <location>
        <begin position="794"/>
        <end position="816"/>
    </location>
</feature>